<feature type="region of interest" description="Disordered" evidence="1">
    <location>
        <begin position="179"/>
        <end position="207"/>
    </location>
</feature>
<organism evidence="2 3">
    <name type="scientific">Actinia tenebrosa</name>
    <name type="common">Australian red waratah sea anemone</name>
    <dbReference type="NCBI Taxonomy" id="6105"/>
    <lineage>
        <taxon>Eukaryota</taxon>
        <taxon>Metazoa</taxon>
        <taxon>Cnidaria</taxon>
        <taxon>Anthozoa</taxon>
        <taxon>Hexacorallia</taxon>
        <taxon>Actiniaria</taxon>
        <taxon>Actiniidae</taxon>
        <taxon>Actinia</taxon>
    </lineage>
</organism>
<dbReference type="KEGG" id="aten:116302695"/>
<feature type="region of interest" description="Disordered" evidence="1">
    <location>
        <begin position="99"/>
        <end position="148"/>
    </location>
</feature>
<reference evidence="3" key="1">
    <citation type="submission" date="2025-08" db="UniProtKB">
        <authorList>
            <consortium name="RefSeq"/>
        </authorList>
    </citation>
    <scope>IDENTIFICATION</scope>
    <source>
        <tissue evidence="3">Tentacle</tissue>
    </source>
</reference>
<evidence type="ECO:0000313" key="3">
    <source>
        <dbReference type="RefSeq" id="XP_031567905.1"/>
    </source>
</evidence>
<keyword evidence="2" id="KW-1185">Reference proteome</keyword>
<dbReference type="RefSeq" id="XP_031567905.1">
    <property type="nucleotide sequence ID" value="XM_031712045.1"/>
</dbReference>
<evidence type="ECO:0000256" key="1">
    <source>
        <dbReference type="SAM" id="MobiDB-lite"/>
    </source>
</evidence>
<dbReference type="AlphaFoldDB" id="A0A6P8IMY4"/>
<proteinExistence type="predicted"/>
<dbReference type="GeneID" id="116302695"/>
<dbReference type="Proteomes" id="UP000515163">
    <property type="component" value="Unplaced"/>
</dbReference>
<name>A0A6P8IMY4_ACTTE</name>
<sequence>MKVFRVICITPCRIITENVVRRLTWQNFTVTDKPNKPVRFAAACQVKHPTFMDQNRKGTRKDTPAHVQMPSPFRRQVRNMPLETKLEEEEKDCQNEVIIKENHDNQSVPRSKETGQTQRTRKPTPAYVQRQVSKKGKQKSVSFDEELLEEEEDEAKQKLTGDFIDIAKHPILRKDTPAVLTNPKSKTKARTLSNQGSITEEEENEDDFDETLMSYRLRKQSILQCSHPSIEEVSLKDND</sequence>
<accession>A0A6P8IMY4</accession>
<feature type="compositionally biased region" description="Polar residues" evidence="1">
    <location>
        <begin position="105"/>
        <end position="118"/>
    </location>
</feature>
<dbReference type="InParanoid" id="A0A6P8IMY4"/>
<dbReference type="OrthoDB" id="10427246at2759"/>
<protein>
    <submittedName>
        <fullName evidence="3">Nucleolin-like isoform X1</fullName>
    </submittedName>
</protein>
<gene>
    <name evidence="3" type="primary">LOC116302695</name>
</gene>
<evidence type="ECO:0000313" key="2">
    <source>
        <dbReference type="Proteomes" id="UP000515163"/>
    </source>
</evidence>